<evidence type="ECO:0000256" key="3">
    <source>
        <dbReference type="ARBA" id="ARBA00022490"/>
    </source>
</evidence>
<evidence type="ECO:0000259" key="6">
    <source>
        <dbReference type="PROSITE" id="PS50219"/>
    </source>
</evidence>
<dbReference type="PANTHER" id="PTHR12894:SF27">
    <property type="entry name" value="TRANSFORMING GROWTH FACTOR-BETA RECEPTOR-ASSOCIATED PROTEIN 1"/>
    <property type="match status" value="1"/>
</dbReference>
<evidence type="ECO:0000256" key="4">
    <source>
        <dbReference type="ARBA" id="ARBA00022927"/>
    </source>
</evidence>
<comment type="caution">
    <text evidence="7">The sequence shown here is derived from an EMBL/GenBank/DDBJ whole genome shotgun (WGS) entry which is preliminary data.</text>
</comment>
<dbReference type="GO" id="GO:0015031">
    <property type="term" value="P:protein transport"/>
    <property type="evidence" value="ECO:0007669"/>
    <property type="project" value="UniProtKB-KW"/>
</dbReference>
<dbReference type="GO" id="GO:0006914">
    <property type="term" value="P:autophagy"/>
    <property type="evidence" value="ECO:0007669"/>
    <property type="project" value="TreeGrafter"/>
</dbReference>
<evidence type="ECO:0000256" key="5">
    <source>
        <dbReference type="SAM" id="MobiDB-lite"/>
    </source>
</evidence>
<dbReference type="EMBL" id="NAJP01000079">
    <property type="protein sequence ID" value="TKA34546.1"/>
    <property type="molecule type" value="Genomic_DNA"/>
</dbReference>
<accession>A0A4U0UIH1</accession>
<dbReference type="PANTHER" id="PTHR12894">
    <property type="entry name" value="CNH DOMAIN CONTAINING"/>
    <property type="match status" value="1"/>
</dbReference>
<reference evidence="7 8" key="1">
    <citation type="submission" date="2017-03" db="EMBL/GenBank/DDBJ databases">
        <title>Genomes of endolithic fungi from Antarctica.</title>
        <authorList>
            <person name="Coleine C."/>
            <person name="Masonjones S."/>
            <person name="Stajich J.E."/>
        </authorList>
    </citation>
    <scope>NUCLEOTIDE SEQUENCE [LARGE SCALE GENOMIC DNA]</scope>
    <source>
        <strain evidence="7 8">CCFEE 5311</strain>
    </source>
</reference>
<dbReference type="GO" id="GO:0005737">
    <property type="term" value="C:cytoplasm"/>
    <property type="evidence" value="ECO:0007669"/>
    <property type="project" value="UniProtKB-SubCell"/>
</dbReference>
<comment type="subcellular location">
    <subcellularLocation>
        <location evidence="1">Cytoplasm</location>
    </subcellularLocation>
</comment>
<evidence type="ECO:0000256" key="1">
    <source>
        <dbReference type="ARBA" id="ARBA00004496"/>
    </source>
</evidence>
<dbReference type="Proteomes" id="UP000310066">
    <property type="component" value="Unassembled WGS sequence"/>
</dbReference>
<gene>
    <name evidence="7" type="ORF">B0A54_13601</name>
</gene>
<evidence type="ECO:0000313" key="8">
    <source>
        <dbReference type="Proteomes" id="UP000310066"/>
    </source>
</evidence>
<keyword evidence="2" id="KW-0813">Transport</keyword>
<dbReference type="PROSITE" id="PS50219">
    <property type="entry name" value="CNH"/>
    <property type="match status" value="1"/>
</dbReference>
<dbReference type="OrthoDB" id="5325112at2759"/>
<proteinExistence type="predicted"/>
<feature type="region of interest" description="Disordered" evidence="5">
    <location>
        <begin position="236"/>
        <end position="347"/>
    </location>
</feature>
<name>A0A4U0UIH1_9PEZI</name>
<keyword evidence="4" id="KW-0653">Protein transport</keyword>
<dbReference type="GO" id="GO:0034058">
    <property type="term" value="P:endosomal vesicle fusion"/>
    <property type="evidence" value="ECO:0007669"/>
    <property type="project" value="TreeGrafter"/>
</dbReference>
<organism evidence="7 8">
    <name type="scientific">Friedmanniomyces endolithicus</name>
    <dbReference type="NCBI Taxonomy" id="329885"/>
    <lineage>
        <taxon>Eukaryota</taxon>
        <taxon>Fungi</taxon>
        <taxon>Dikarya</taxon>
        <taxon>Ascomycota</taxon>
        <taxon>Pezizomycotina</taxon>
        <taxon>Dothideomycetes</taxon>
        <taxon>Dothideomycetidae</taxon>
        <taxon>Mycosphaerellales</taxon>
        <taxon>Teratosphaeriaceae</taxon>
        <taxon>Friedmanniomyces</taxon>
    </lineage>
</organism>
<evidence type="ECO:0000256" key="2">
    <source>
        <dbReference type="ARBA" id="ARBA00022448"/>
    </source>
</evidence>
<dbReference type="InterPro" id="IPR032914">
    <property type="entry name" value="Vam6/VPS39/TRAP1"/>
</dbReference>
<dbReference type="GO" id="GO:0016020">
    <property type="term" value="C:membrane"/>
    <property type="evidence" value="ECO:0007669"/>
    <property type="project" value="TreeGrafter"/>
</dbReference>
<evidence type="ECO:0000313" key="7">
    <source>
        <dbReference type="EMBL" id="TKA34546.1"/>
    </source>
</evidence>
<dbReference type="AlphaFoldDB" id="A0A4U0UIH1"/>
<sequence>MEATGAQAARTPPDNPAGPYVLRELIRDIPLGVQEEDGSRADITCVDTWNGNLYIGTSAGEVLHYVSLPAEDDDNTPTQYIFATKLEPVYNTQQEGEDKGVKKILLLPHAQKACILCNGTLTFYTLPELSPAFGGKIKKPGCLWVGGIDAMEHNWGGNAAYGTVIVICLKQKLRLIRIGNEARKIRDIDFSGVCAIQRSQDLACVADGQGYSLLDVVNQRKNELFPITSLGAPEASQIEPRALPSRTRETSRSFSSPSPVRLGRGHDRNVSMGAEPKNNDHMQPDSSSRWPARNSSRQPDAPAQASSREPSPTKPVTSEAPAPTIPEVPGEPEVQTRRLPPNIASPTANEFLLTTGTKMDEPGVGMFVNLEGDVVRGTIEFSTYPTSLVLDGGQESIGGDSPEQTVQEGYVLALVKRTVDGKPSTAIEIQRWDAEPGEGQKSKQWLSITSSGTESSEVADDYGVGLHRASTSVQLSVPEISTSLRLRRLPLRSGTDVNPESDAKRNQEEDKFVSRFTHIQANTLLYHEDKMSWVVRNALIAQLEEQLNTAVKRNDDDGATIDIAAVQRVINGIRGQESTTELDFLTLTYARQKASLLLFGSLVLQTVAGIVAHERDMRSAEEALVAGEIDPRTILDLVPPLADEVVVGEQGIWVSQGLRDTIHLLHENVDPEKLVQDPKGAYGDNLLQPIKRYLFARRKKKGFGSVADETHVFRTVDAALLRVLLLLDQASPRGPATPGSIRAELNDVVDRGVDCFDRAVELFEQYQRLYLLSRLYQSRKMTSQVLATWKRILEGEHDAGGELIEGEQDVRKYLAKLRDPTLVQDYGAWLATRNPKLGVQIFADDSSRVKFKPQEAVAILKEKAPGAVKDYLEHLVFGKHHGQYVNDLIAYYLDTVLSELERSDAAQRTLLQSYETYRALRPPKPTYRQFITDNAVPEEWWHNRLRLLQLIGGGAAAEDKSYDVHSLGQRLSPYSDELVPEMIILNAREGKHGEALRLLVHGLGDYDTAIRYCLLGGSRIFHPGMGMSSGESQASLPTKEQQAQLFDTLLHEFLRLEDLSERLERTAELLERFGPWFDVATVLEVVPEDWSVEMLGGFLVQALRRLVGERRETGVVKGLRGVENLRWAGVWGEKVGGARGRVLRAEIEGEAG</sequence>
<dbReference type="InterPro" id="IPR001180">
    <property type="entry name" value="CNH_dom"/>
</dbReference>
<protein>
    <recommendedName>
        <fullName evidence="6">CNH domain-containing protein</fullName>
    </recommendedName>
</protein>
<dbReference type="STRING" id="329885.A0A4U0UIH1"/>
<feature type="domain" description="CNH" evidence="6">
    <location>
        <begin position="40"/>
        <end position="433"/>
    </location>
</feature>
<feature type="compositionally biased region" description="Polar residues" evidence="5">
    <location>
        <begin position="284"/>
        <end position="316"/>
    </location>
</feature>
<keyword evidence="3" id="KW-0963">Cytoplasm</keyword>